<dbReference type="RefSeq" id="WP_254009788.1">
    <property type="nucleotide sequence ID" value="NZ_JAMZMM010000003.1"/>
</dbReference>
<sequence length="171" mass="19582">MRKLFVFKADWSEVNKYRGETGTKHGEAFYSIANAGTIPFLTNTLAEYYDCSGKPIPTPGYRLTETVPEDRDSFRDSGWEVIQVEEYTPEIPAPYGAKFDSICICYCVYKPLSPEDEWTKKAHRLSPSLASFGGDEEAYKTWLKSQPEARQKESRATTEWLKTQEKQPTEV</sequence>
<organism evidence="2 3">
    <name type="scientific">Limnofasciculus baicalensis BBK-W-15</name>
    <dbReference type="NCBI Taxonomy" id="2699891"/>
    <lineage>
        <taxon>Bacteria</taxon>
        <taxon>Bacillati</taxon>
        <taxon>Cyanobacteriota</taxon>
        <taxon>Cyanophyceae</taxon>
        <taxon>Coleofasciculales</taxon>
        <taxon>Coleofasciculaceae</taxon>
        <taxon>Limnofasciculus</taxon>
        <taxon>Limnofasciculus baicalensis</taxon>
    </lineage>
</organism>
<dbReference type="Proteomes" id="UP001204953">
    <property type="component" value="Unassembled WGS sequence"/>
</dbReference>
<dbReference type="EMBL" id="JAMZMM010000003">
    <property type="protein sequence ID" value="MCP2726971.1"/>
    <property type="molecule type" value="Genomic_DNA"/>
</dbReference>
<protein>
    <submittedName>
        <fullName evidence="2">Uncharacterized protein</fullName>
    </submittedName>
</protein>
<comment type="caution">
    <text evidence="2">The sequence shown here is derived from an EMBL/GenBank/DDBJ whole genome shotgun (WGS) entry which is preliminary data.</text>
</comment>
<feature type="compositionally biased region" description="Basic and acidic residues" evidence="1">
    <location>
        <begin position="147"/>
        <end position="171"/>
    </location>
</feature>
<name>A0AAE3GLT6_9CYAN</name>
<evidence type="ECO:0000313" key="2">
    <source>
        <dbReference type="EMBL" id="MCP2726971.1"/>
    </source>
</evidence>
<proteinExistence type="predicted"/>
<feature type="region of interest" description="Disordered" evidence="1">
    <location>
        <begin position="143"/>
        <end position="171"/>
    </location>
</feature>
<gene>
    <name evidence="2" type="ORF">NJ959_00575</name>
</gene>
<evidence type="ECO:0000256" key="1">
    <source>
        <dbReference type="SAM" id="MobiDB-lite"/>
    </source>
</evidence>
<accession>A0AAE3GLT6</accession>
<keyword evidence="3" id="KW-1185">Reference proteome</keyword>
<evidence type="ECO:0000313" key="3">
    <source>
        <dbReference type="Proteomes" id="UP001204953"/>
    </source>
</evidence>
<dbReference type="AlphaFoldDB" id="A0AAE3GLT6"/>
<reference evidence="2" key="1">
    <citation type="submission" date="2022-06" db="EMBL/GenBank/DDBJ databases">
        <title>New cyanobacteria of genus Symplocastrum in benthos of Lake Baikal.</title>
        <authorList>
            <person name="Sorokovikova E."/>
            <person name="Tikhonova I."/>
            <person name="Krasnopeev A."/>
            <person name="Evseev P."/>
            <person name="Gladkikh A."/>
            <person name="Belykh O."/>
        </authorList>
    </citation>
    <scope>NUCLEOTIDE SEQUENCE</scope>
    <source>
        <strain evidence="2">BBK-W-15</strain>
    </source>
</reference>